<keyword evidence="7" id="KW-0482">Metalloprotease</keyword>
<dbReference type="InterPro" id="IPR011055">
    <property type="entry name" value="Dup_hybrid_motif"/>
</dbReference>
<dbReference type="InterPro" id="IPR016047">
    <property type="entry name" value="M23ase_b-sheet_dom"/>
</dbReference>
<evidence type="ECO:0000313" key="11">
    <source>
        <dbReference type="Proteomes" id="UP000177174"/>
    </source>
</evidence>
<sequence length="409" mass="44625">MKRQVVFWAFGAAAVLVAIFVIAKTKLPWIEPISPTAVLRKIIQPGVTFVDVAREAGIATGTANQLLKSAKVKYDLARIVSGRELAFVFDNLTGEVQGMVYNIDSDDRLIVNKTETDWDAELEKIPYEIKEKEASGTIETSLFAAMNSQGLDDRLTLALAETFAWQIDFAADIREGDSFKVIYEDRYLDGKYVMPGKILAAEFVNDGAAFRGFYFGGTAATKAGLPAVVLTKAGYYDESGNSLQKIFLKSPLQYKYISSGFSYGRLNPITKKIAPHRGIDYAANYGTPAVSIGDGTVVQAGWNGPYGISVLVRHNETYGSRYGHFQSLARGIRVGAKVKQGQVVGYVGATGEATGPHLHFEIHKFGALVDPFKVAVPPGEPVADADRAEFEKIVKLFSFAEYPGHKPVE</sequence>
<keyword evidence="3" id="KW-0645">Protease</keyword>
<dbReference type="GO" id="GO:0046872">
    <property type="term" value="F:metal ion binding"/>
    <property type="evidence" value="ECO:0007669"/>
    <property type="project" value="UniProtKB-KW"/>
</dbReference>
<evidence type="ECO:0000256" key="5">
    <source>
        <dbReference type="ARBA" id="ARBA00022801"/>
    </source>
</evidence>
<keyword evidence="5" id="KW-0378">Hydrolase</keyword>
<dbReference type="Proteomes" id="UP000177174">
    <property type="component" value="Unassembled WGS sequence"/>
</dbReference>
<evidence type="ECO:0000259" key="8">
    <source>
        <dbReference type="Pfam" id="PF01551"/>
    </source>
</evidence>
<name>A0A1G1ZGK5_9BACT</name>
<evidence type="ECO:0000256" key="2">
    <source>
        <dbReference type="ARBA" id="ARBA00004196"/>
    </source>
</evidence>
<evidence type="ECO:0000256" key="4">
    <source>
        <dbReference type="ARBA" id="ARBA00022723"/>
    </source>
</evidence>
<dbReference type="GO" id="GO:0006508">
    <property type="term" value="P:proteolysis"/>
    <property type="evidence" value="ECO:0007669"/>
    <property type="project" value="UniProtKB-KW"/>
</dbReference>
<feature type="domain" description="M23ase beta-sheet core" evidence="8">
    <location>
        <begin position="275"/>
        <end position="371"/>
    </location>
</feature>
<dbReference type="Pfam" id="PF19425">
    <property type="entry name" value="Csd3_N2"/>
    <property type="match status" value="1"/>
</dbReference>
<dbReference type="PANTHER" id="PTHR21666:SF288">
    <property type="entry name" value="CELL DIVISION PROTEIN YTFB"/>
    <property type="match status" value="1"/>
</dbReference>
<dbReference type="GO" id="GO:0004222">
    <property type="term" value="F:metalloendopeptidase activity"/>
    <property type="evidence" value="ECO:0007669"/>
    <property type="project" value="TreeGrafter"/>
</dbReference>
<dbReference type="InterPro" id="IPR045834">
    <property type="entry name" value="Csd3_N2"/>
</dbReference>
<dbReference type="SUPFAM" id="SSF51261">
    <property type="entry name" value="Duplicated hybrid motif"/>
    <property type="match status" value="1"/>
</dbReference>
<organism evidence="10 11">
    <name type="scientific">Candidatus Harrisonbacteria bacterium RIFCSPHIGHO2_12_FULL_48_16</name>
    <dbReference type="NCBI Taxonomy" id="1798405"/>
    <lineage>
        <taxon>Bacteria</taxon>
        <taxon>Candidatus Harrisoniibacteriota</taxon>
    </lineage>
</organism>
<reference evidence="10 11" key="1">
    <citation type="journal article" date="2016" name="Nat. Commun.">
        <title>Thousands of microbial genomes shed light on interconnected biogeochemical processes in an aquifer system.</title>
        <authorList>
            <person name="Anantharaman K."/>
            <person name="Brown C.T."/>
            <person name="Hug L.A."/>
            <person name="Sharon I."/>
            <person name="Castelle C.J."/>
            <person name="Probst A.J."/>
            <person name="Thomas B.C."/>
            <person name="Singh A."/>
            <person name="Wilkins M.J."/>
            <person name="Karaoz U."/>
            <person name="Brodie E.L."/>
            <person name="Williams K.H."/>
            <person name="Hubbard S.S."/>
            <person name="Banfield J.F."/>
        </authorList>
    </citation>
    <scope>NUCLEOTIDE SEQUENCE [LARGE SCALE GENOMIC DNA]</scope>
</reference>
<dbReference type="Gene3D" id="3.10.450.350">
    <property type="match status" value="2"/>
</dbReference>
<protein>
    <submittedName>
        <fullName evidence="10">Uncharacterized protein</fullName>
    </submittedName>
</protein>
<comment type="cofactor">
    <cofactor evidence="1">
        <name>Zn(2+)</name>
        <dbReference type="ChEBI" id="CHEBI:29105"/>
    </cofactor>
</comment>
<dbReference type="STRING" id="1798405.A3E64_00130"/>
<gene>
    <name evidence="10" type="ORF">A3E64_00130</name>
</gene>
<dbReference type="CDD" id="cd12797">
    <property type="entry name" value="M23_peptidase"/>
    <property type="match status" value="1"/>
</dbReference>
<dbReference type="Gene3D" id="2.70.70.10">
    <property type="entry name" value="Glucose Permease (Domain IIA)"/>
    <property type="match status" value="1"/>
</dbReference>
<feature type="domain" description="Csd3-like second N-terminal" evidence="9">
    <location>
        <begin position="130"/>
        <end position="261"/>
    </location>
</feature>
<keyword evidence="4" id="KW-0479">Metal-binding</keyword>
<dbReference type="GO" id="GO:0030313">
    <property type="term" value="C:cell envelope"/>
    <property type="evidence" value="ECO:0007669"/>
    <property type="project" value="UniProtKB-SubCell"/>
</dbReference>
<evidence type="ECO:0000313" key="10">
    <source>
        <dbReference type="EMBL" id="OGY63599.1"/>
    </source>
</evidence>
<comment type="subcellular location">
    <subcellularLocation>
        <location evidence="2">Cell envelope</location>
    </subcellularLocation>
</comment>
<evidence type="ECO:0000256" key="6">
    <source>
        <dbReference type="ARBA" id="ARBA00022833"/>
    </source>
</evidence>
<proteinExistence type="predicted"/>
<evidence type="ECO:0000259" key="9">
    <source>
        <dbReference type="Pfam" id="PF19425"/>
    </source>
</evidence>
<dbReference type="AlphaFoldDB" id="A0A1G1ZGK5"/>
<evidence type="ECO:0000256" key="7">
    <source>
        <dbReference type="ARBA" id="ARBA00023049"/>
    </source>
</evidence>
<comment type="caution">
    <text evidence="10">The sequence shown here is derived from an EMBL/GenBank/DDBJ whole genome shotgun (WGS) entry which is preliminary data.</text>
</comment>
<dbReference type="InterPro" id="IPR050570">
    <property type="entry name" value="Cell_wall_metabolism_enzyme"/>
</dbReference>
<keyword evidence="6" id="KW-0862">Zinc</keyword>
<accession>A0A1G1ZGK5</accession>
<dbReference type="Pfam" id="PF01551">
    <property type="entry name" value="Peptidase_M23"/>
    <property type="match status" value="1"/>
</dbReference>
<dbReference type="EMBL" id="MHJH01000037">
    <property type="protein sequence ID" value="OGY63599.1"/>
    <property type="molecule type" value="Genomic_DNA"/>
</dbReference>
<evidence type="ECO:0000256" key="1">
    <source>
        <dbReference type="ARBA" id="ARBA00001947"/>
    </source>
</evidence>
<dbReference type="PANTHER" id="PTHR21666">
    <property type="entry name" value="PEPTIDASE-RELATED"/>
    <property type="match status" value="1"/>
</dbReference>
<evidence type="ECO:0000256" key="3">
    <source>
        <dbReference type="ARBA" id="ARBA00022670"/>
    </source>
</evidence>